<proteinExistence type="predicted"/>
<keyword evidence="3" id="KW-1185">Reference proteome</keyword>
<dbReference type="PANTHER" id="PTHR33507:SF3">
    <property type="entry name" value="INNER MEMBRANE PROTEIN YBBJ"/>
    <property type="match status" value="1"/>
</dbReference>
<dbReference type="GO" id="GO:0005886">
    <property type="term" value="C:plasma membrane"/>
    <property type="evidence" value="ECO:0007669"/>
    <property type="project" value="TreeGrafter"/>
</dbReference>
<comment type="caution">
    <text evidence="2">The sequence shown here is derived from an EMBL/GenBank/DDBJ whole genome shotgun (WGS) entry which is preliminary data.</text>
</comment>
<dbReference type="InterPro" id="IPR052165">
    <property type="entry name" value="Membrane_assoc_protease"/>
</dbReference>
<dbReference type="OrthoDB" id="7863671at2"/>
<feature type="transmembrane region" description="Helical" evidence="1">
    <location>
        <begin position="12"/>
        <end position="38"/>
    </location>
</feature>
<evidence type="ECO:0000313" key="3">
    <source>
        <dbReference type="Proteomes" id="UP000286482"/>
    </source>
</evidence>
<dbReference type="Proteomes" id="UP000286482">
    <property type="component" value="Unassembled WGS sequence"/>
</dbReference>
<reference evidence="2 3" key="1">
    <citation type="submission" date="2018-09" db="EMBL/GenBank/DDBJ databases">
        <authorList>
            <person name="Wang Z."/>
        </authorList>
    </citation>
    <scope>NUCLEOTIDE SEQUENCE [LARGE SCALE GENOMIC DNA]</scope>
    <source>
        <strain evidence="2 3">ALS 81</strain>
    </source>
</reference>
<evidence type="ECO:0000256" key="1">
    <source>
        <dbReference type="SAM" id="Phobius"/>
    </source>
</evidence>
<dbReference type="AlphaFoldDB" id="A0A420EJR1"/>
<evidence type="ECO:0000313" key="2">
    <source>
        <dbReference type="EMBL" id="RKF20903.1"/>
    </source>
</evidence>
<name>A0A420EJR1_9ALTE</name>
<dbReference type="RefSeq" id="WP_120353431.1">
    <property type="nucleotide sequence ID" value="NZ_RAQO01000003.1"/>
</dbReference>
<dbReference type="PANTHER" id="PTHR33507">
    <property type="entry name" value="INNER MEMBRANE PROTEIN YBBJ"/>
    <property type="match status" value="1"/>
</dbReference>
<organism evidence="2 3">
    <name type="scientific">Alginatibacterium sediminis</name>
    <dbReference type="NCBI Taxonomy" id="2164068"/>
    <lineage>
        <taxon>Bacteria</taxon>
        <taxon>Pseudomonadati</taxon>
        <taxon>Pseudomonadota</taxon>
        <taxon>Gammaproteobacteria</taxon>
        <taxon>Alteromonadales</taxon>
        <taxon>Alteromonadaceae</taxon>
        <taxon>Alginatibacterium</taxon>
    </lineage>
</organism>
<feature type="transmembrane region" description="Helical" evidence="1">
    <location>
        <begin position="58"/>
        <end position="77"/>
    </location>
</feature>
<sequence length="151" mass="16619">MASFWADYIPQILVAAGIFLIIIEVAVIGFATFILLFLGLSLMITGSLIWVDILPDSWNSILLANALCTSVLALVLWKPLRKLQNQTDTSPVTSDFDGHQFFCEHDIDKRGKSEYSYSGVKWALKSESAISAGTEVVVVRAEVGVLWVKAL</sequence>
<accession>A0A420EJR1</accession>
<dbReference type="EMBL" id="RAQO01000003">
    <property type="protein sequence ID" value="RKF20903.1"/>
    <property type="molecule type" value="Genomic_DNA"/>
</dbReference>
<gene>
    <name evidence="2" type="ORF">DBZ36_02880</name>
</gene>
<keyword evidence="1" id="KW-0472">Membrane</keyword>
<keyword evidence="1" id="KW-1133">Transmembrane helix</keyword>
<protein>
    <submittedName>
        <fullName evidence="2">NfeD family protein</fullName>
    </submittedName>
</protein>
<keyword evidence="1" id="KW-0812">Transmembrane</keyword>